<evidence type="ECO:0000256" key="4">
    <source>
        <dbReference type="ARBA" id="ARBA00023004"/>
    </source>
</evidence>
<name>A0A8H4QPF8_9AGAR</name>
<keyword evidence="4 5" id="KW-0408">Iron</keyword>
<dbReference type="EMBL" id="JAACJL010000044">
    <property type="protein sequence ID" value="KAF4614738.1"/>
    <property type="molecule type" value="Genomic_DNA"/>
</dbReference>
<comment type="cofactor">
    <cofactor evidence="5">
        <name>Fe(2+)</name>
        <dbReference type="ChEBI" id="CHEBI:29033"/>
    </cofactor>
    <text evidence="5">Binds 1 Fe(2+) ion per subunit.</text>
</comment>
<dbReference type="PANTHER" id="PTHR16557">
    <property type="entry name" value="ALKYLATED DNA REPAIR PROTEIN ALKB-RELATED"/>
    <property type="match status" value="1"/>
</dbReference>
<keyword evidence="3" id="KW-0560">Oxidoreductase</keyword>
<accession>A0A8H4QPF8</accession>
<dbReference type="PANTHER" id="PTHR16557:SF2">
    <property type="entry name" value="NUCLEIC ACID DIOXYGENASE ALKBH1"/>
    <property type="match status" value="1"/>
</dbReference>
<feature type="binding site" evidence="5">
    <location>
        <position position="382"/>
    </location>
    <ligand>
        <name>Fe cation</name>
        <dbReference type="ChEBI" id="CHEBI:24875"/>
        <note>catalytic</note>
    </ligand>
</feature>
<dbReference type="GO" id="GO:0005737">
    <property type="term" value="C:cytoplasm"/>
    <property type="evidence" value="ECO:0007669"/>
    <property type="project" value="TreeGrafter"/>
</dbReference>
<proteinExistence type="predicted"/>
<comment type="caution">
    <text evidence="8">The sequence shown here is derived from an EMBL/GenBank/DDBJ whole genome shotgun (WGS) entry which is preliminary data.</text>
</comment>
<evidence type="ECO:0000256" key="5">
    <source>
        <dbReference type="PIRSR" id="PIRSR604574-2"/>
    </source>
</evidence>
<sequence length="442" mass="49755">MTSSILLPDTKEYRKAHKQYLKATKNRPKDIDHDWTPFRAAEKKFKARFPPPDLSSVLDLACLRDNSQLGYWKGSPDAVEFVQIPLKTEDGRKAYTIPQIPGTPHLFADQPKFKHPPGLIVLPSFVSEQKQRDLVKWSLAEHAKQPNDTNLDIHYVLPKEGLWNAWLKARDNPEQDALVLPKALVSEVVEKPSSGPRQLVNNEPASPETFDTISTTPKPPPPPSSTIQPTPVSSLIYKMRWANIGWFYHWGTKQYDFSKGPGTIDDELRSVCHEAVRSVQWKDVHGPSSADWGPNGPDWETWDETYECDAGIVNFYQEKDTLMAHVDRSEVCATSPLVSISLGNAAVFLIGSLTRDTEPIPILLRSGDAVIMSGPSCRRAYHGVPRILEGSLPPHLKSSAFEDDALAREWQPYEEYLSTTRINVNVRQVFPKGFDPFAKRSP</sequence>
<feature type="compositionally biased region" description="Polar residues" evidence="6">
    <location>
        <begin position="195"/>
        <end position="204"/>
    </location>
</feature>
<reference evidence="8 9" key="1">
    <citation type="submission" date="2019-12" db="EMBL/GenBank/DDBJ databases">
        <authorList>
            <person name="Floudas D."/>
            <person name="Bentzer J."/>
            <person name="Ahren D."/>
            <person name="Johansson T."/>
            <person name="Persson P."/>
            <person name="Tunlid A."/>
        </authorList>
    </citation>
    <scope>NUCLEOTIDE SEQUENCE [LARGE SCALE GENOMIC DNA]</scope>
    <source>
        <strain evidence="8 9">CBS 102.39</strain>
    </source>
</reference>
<dbReference type="InterPro" id="IPR004574">
    <property type="entry name" value="Alkb"/>
</dbReference>
<keyword evidence="2" id="KW-0223">Dioxygenase</keyword>
<dbReference type="GO" id="GO:0005634">
    <property type="term" value="C:nucleus"/>
    <property type="evidence" value="ECO:0007669"/>
    <property type="project" value="TreeGrafter"/>
</dbReference>
<feature type="binding site" evidence="5">
    <location>
        <position position="325"/>
    </location>
    <ligand>
        <name>Fe cation</name>
        <dbReference type="ChEBI" id="CHEBI:24875"/>
        <note>catalytic</note>
    </ligand>
</feature>
<dbReference type="InterPro" id="IPR037151">
    <property type="entry name" value="AlkB-like_sf"/>
</dbReference>
<dbReference type="Pfam" id="PF13532">
    <property type="entry name" value="2OG-FeII_Oxy_2"/>
    <property type="match status" value="1"/>
</dbReference>
<dbReference type="InterPro" id="IPR027450">
    <property type="entry name" value="AlkB-like"/>
</dbReference>
<dbReference type="PROSITE" id="PS51471">
    <property type="entry name" value="FE2OG_OXY"/>
    <property type="match status" value="1"/>
</dbReference>
<feature type="binding site" evidence="5">
    <location>
        <position position="327"/>
    </location>
    <ligand>
        <name>Fe cation</name>
        <dbReference type="ChEBI" id="CHEBI:24875"/>
        <note>catalytic</note>
    </ligand>
</feature>
<feature type="domain" description="Fe2OG dioxygenase" evidence="7">
    <location>
        <begin position="304"/>
        <end position="430"/>
    </location>
</feature>
<evidence type="ECO:0000256" key="6">
    <source>
        <dbReference type="SAM" id="MobiDB-lite"/>
    </source>
</evidence>
<dbReference type="Proteomes" id="UP000521872">
    <property type="component" value="Unassembled WGS sequence"/>
</dbReference>
<evidence type="ECO:0000256" key="1">
    <source>
        <dbReference type="ARBA" id="ARBA00022723"/>
    </source>
</evidence>
<keyword evidence="1 5" id="KW-0479">Metal-binding</keyword>
<dbReference type="GO" id="GO:0046872">
    <property type="term" value="F:metal ion binding"/>
    <property type="evidence" value="ECO:0007669"/>
    <property type="project" value="UniProtKB-KW"/>
</dbReference>
<dbReference type="Gene3D" id="2.60.120.590">
    <property type="entry name" value="Alpha-ketoglutarate-dependent dioxygenase AlkB-like"/>
    <property type="match status" value="1"/>
</dbReference>
<dbReference type="GO" id="GO:0051213">
    <property type="term" value="F:dioxygenase activity"/>
    <property type="evidence" value="ECO:0007669"/>
    <property type="project" value="UniProtKB-KW"/>
</dbReference>
<organism evidence="8 9">
    <name type="scientific">Agrocybe pediades</name>
    <dbReference type="NCBI Taxonomy" id="84607"/>
    <lineage>
        <taxon>Eukaryota</taxon>
        <taxon>Fungi</taxon>
        <taxon>Dikarya</taxon>
        <taxon>Basidiomycota</taxon>
        <taxon>Agaricomycotina</taxon>
        <taxon>Agaricomycetes</taxon>
        <taxon>Agaricomycetidae</taxon>
        <taxon>Agaricales</taxon>
        <taxon>Agaricineae</taxon>
        <taxon>Strophariaceae</taxon>
        <taxon>Agrocybe</taxon>
    </lineage>
</organism>
<feature type="region of interest" description="Disordered" evidence="6">
    <location>
        <begin position="190"/>
        <end position="229"/>
    </location>
</feature>
<evidence type="ECO:0000256" key="2">
    <source>
        <dbReference type="ARBA" id="ARBA00022964"/>
    </source>
</evidence>
<evidence type="ECO:0000313" key="9">
    <source>
        <dbReference type="Proteomes" id="UP000521872"/>
    </source>
</evidence>
<evidence type="ECO:0000313" key="8">
    <source>
        <dbReference type="EMBL" id="KAF4614738.1"/>
    </source>
</evidence>
<protein>
    <recommendedName>
        <fullName evidence="7">Fe2OG dioxygenase domain-containing protein</fullName>
    </recommendedName>
</protein>
<dbReference type="SUPFAM" id="SSF51197">
    <property type="entry name" value="Clavaminate synthase-like"/>
    <property type="match status" value="1"/>
</dbReference>
<keyword evidence="9" id="KW-1185">Reference proteome</keyword>
<evidence type="ECO:0000256" key="3">
    <source>
        <dbReference type="ARBA" id="ARBA00023002"/>
    </source>
</evidence>
<dbReference type="AlphaFoldDB" id="A0A8H4QPF8"/>
<dbReference type="InterPro" id="IPR005123">
    <property type="entry name" value="Oxoglu/Fe-dep_dioxygenase_dom"/>
</dbReference>
<evidence type="ECO:0000259" key="7">
    <source>
        <dbReference type="PROSITE" id="PS51471"/>
    </source>
</evidence>
<gene>
    <name evidence="8" type="ORF">D9613_003008</name>
</gene>